<accession>A0A5E4NK12</accession>
<proteinExistence type="predicted"/>
<feature type="coiled-coil region" evidence="1">
    <location>
        <begin position="103"/>
        <end position="137"/>
    </location>
</feature>
<protein>
    <submittedName>
        <fullName evidence="3">Uncharacterized protein</fullName>
    </submittedName>
</protein>
<organism evidence="3 4">
    <name type="scientific">Cinara cedri</name>
    <dbReference type="NCBI Taxonomy" id="506608"/>
    <lineage>
        <taxon>Eukaryota</taxon>
        <taxon>Metazoa</taxon>
        <taxon>Ecdysozoa</taxon>
        <taxon>Arthropoda</taxon>
        <taxon>Hexapoda</taxon>
        <taxon>Insecta</taxon>
        <taxon>Pterygota</taxon>
        <taxon>Neoptera</taxon>
        <taxon>Paraneoptera</taxon>
        <taxon>Hemiptera</taxon>
        <taxon>Sternorrhyncha</taxon>
        <taxon>Aphidomorpha</taxon>
        <taxon>Aphidoidea</taxon>
        <taxon>Aphididae</taxon>
        <taxon>Lachninae</taxon>
        <taxon>Cinara</taxon>
    </lineage>
</organism>
<evidence type="ECO:0000313" key="4">
    <source>
        <dbReference type="Proteomes" id="UP000325440"/>
    </source>
</evidence>
<gene>
    <name evidence="3" type="ORF">CINCED_3A022102</name>
</gene>
<name>A0A5E4NK12_9HEMI</name>
<evidence type="ECO:0000256" key="1">
    <source>
        <dbReference type="SAM" id="Coils"/>
    </source>
</evidence>
<dbReference type="AlphaFoldDB" id="A0A5E4NK12"/>
<dbReference type="Proteomes" id="UP000325440">
    <property type="component" value="Unassembled WGS sequence"/>
</dbReference>
<dbReference type="EMBL" id="CABPRJ010001987">
    <property type="protein sequence ID" value="VVC42734.1"/>
    <property type="molecule type" value="Genomic_DNA"/>
</dbReference>
<keyword evidence="4" id="KW-1185">Reference proteome</keyword>
<evidence type="ECO:0000313" key="3">
    <source>
        <dbReference type="EMBL" id="VVC42734.1"/>
    </source>
</evidence>
<dbReference type="OrthoDB" id="6622380at2759"/>
<reference evidence="3 4" key="1">
    <citation type="submission" date="2019-08" db="EMBL/GenBank/DDBJ databases">
        <authorList>
            <person name="Alioto T."/>
            <person name="Alioto T."/>
            <person name="Gomez Garrido J."/>
        </authorList>
    </citation>
    <scope>NUCLEOTIDE SEQUENCE [LARGE SCALE GENOMIC DNA]</scope>
</reference>
<feature type="region of interest" description="Disordered" evidence="2">
    <location>
        <begin position="180"/>
        <end position="207"/>
    </location>
</feature>
<keyword evidence="1" id="KW-0175">Coiled coil</keyword>
<sequence>MWLFKSTPVNELCDKTVQFKNSNEEVSNTFINTPILIQKAVKVKQFYNLKEHLESLKQIQTKIGLLHEQTKNKNQTPTIPYVSSNNDNEKDVFERLETFNESIQKISKEVSRLSSMIEEQKCNEKKENEQISKTKSNDHTVTSDCLKLLDNNVVHESNLPPSQSTIIKSNNDEIKTEVQKIPSFNPSKKSQKKKISGSKLKTESNTKFESTSKNEKCEILDYLSKLEKTLKTLISNKSVEHAQNKSNVKIENNKEHDLITENIKFQNECKNNLVCSTQPQKSINEIPIVDPSNNKNVCKNTCNNLNGCNCKLIKNEATNTEITRPSQHIDYVKISLGELLSFLKYKEEEVKSLNVCPMTIENVQKNKLNENNNNSDCPKKINSCSKNGDVDNNGIAVKSTNTMKLNVCKENDICSFLHSQPIPEWITLLKKDVQINVKKEQCQETLNQPEKINNNSQHGQNIDQCKRIINQNKSMNIDQHQKITNKYPLQKSFKVQQTTELIDQHPMTIDQCIQTSLSQTSNKNLQMTTQSLKCQNYTNDSNSKEAGIFYISMNVYRPDTLVWIPRLPK</sequence>
<evidence type="ECO:0000256" key="2">
    <source>
        <dbReference type="SAM" id="MobiDB-lite"/>
    </source>
</evidence>